<dbReference type="SUPFAM" id="SSF103088">
    <property type="entry name" value="OmpA-like"/>
    <property type="match status" value="1"/>
</dbReference>
<dbReference type="PROSITE" id="PS51257">
    <property type="entry name" value="PROKAR_LIPOPROTEIN"/>
    <property type="match status" value="1"/>
</dbReference>
<dbReference type="PANTHER" id="PTHR30329">
    <property type="entry name" value="STATOR ELEMENT OF FLAGELLAR MOTOR COMPLEX"/>
    <property type="match status" value="1"/>
</dbReference>
<keyword evidence="7" id="KW-0131">Cell cycle</keyword>
<feature type="chain" id="PRO_5009523591" description="Peptidoglycan-associated lipoprotein" evidence="10">
    <location>
        <begin position="19"/>
        <end position="205"/>
    </location>
</feature>
<keyword evidence="1" id="KW-0132">Cell division</keyword>
<evidence type="ECO:0000256" key="10">
    <source>
        <dbReference type="SAM" id="SignalP"/>
    </source>
</evidence>
<dbReference type="PRINTS" id="PR01021">
    <property type="entry name" value="OMPADOMAIN"/>
</dbReference>
<dbReference type="EMBL" id="MFKF01000148">
    <property type="protein sequence ID" value="OGG52280.1"/>
    <property type="molecule type" value="Genomic_DNA"/>
</dbReference>
<dbReference type="InterPro" id="IPR036737">
    <property type="entry name" value="OmpA-like_sf"/>
</dbReference>
<dbReference type="PROSITE" id="PS51123">
    <property type="entry name" value="OMPA_2"/>
    <property type="match status" value="1"/>
</dbReference>
<dbReference type="Gene3D" id="3.30.1330.60">
    <property type="entry name" value="OmpA-like domain"/>
    <property type="match status" value="1"/>
</dbReference>
<keyword evidence="2 8" id="KW-0732">Signal</keyword>
<evidence type="ECO:0000256" key="1">
    <source>
        <dbReference type="ARBA" id="ARBA00022618"/>
    </source>
</evidence>
<comment type="subcellular location">
    <subcellularLocation>
        <location evidence="8">Cell outer membrane</location>
        <topology evidence="8">Lipid-anchor</topology>
    </subcellularLocation>
</comment>
<evidence type="ECO:0000256" key="6">
    <source>
        <dbReference type="ARBA" id="ARBA00023288"/>
    </source>
</evidence>
<name>A0A1F6CT82_HANXR</name>
<evidence type="ECO:0000256" key="8">
    <source>
        <dbReference type="HAMAP-Rule" id="MF_02204"/>
    </source>
</evidence>
<dbReference type="InterPro" id="IPR039001">
    <property type="entry name" value="Pal"/>
</dbReference>
<dbReference type="HAMAP" id="MF_02204">
    <property type="entry name" value="Pal"/>
    <property type="match status" value="1"/>
</dbReference>
<evidence type="ECO:0000313" key="13">
    <source>
        <dbReference type="Proteomes" id="UP000178606"/>
    </source>
</evidence>
<comment type="similarity">
    <text evidence="8">Belongs to the Pal lipoprotein family.</text>
</comment>
<dbReference type="NCBIfam" id="TIGR02802">
    <property type="entry name" value="Pal_lipo"/>
    <property type="match status" value="1"/>
</dbReference>
<dbReference type="GO" id="GO:0051301">
    <property type="term" value="P:cell division"/>
    <property type="evidence" value="ECO:0007669"/>
    <property type="project" value="UniProtKB-KW"/>
</dbReference>
<dbReference type="Pfam" id="PF00691">
    <property type="entry name" value="OmpA"/>
    <property type="match status" value="1"/>
</dbReference>
<feature type="region of interest" description="Disordered" evidence="9">
    <location>
        <begin position="25"/>
        <end position="89"/>
    </location>
</feature>
<evidence type="ECO:0000256" key="7">
    <source>
        <dbReference type="ARBA" id="ARBA00023306"/>
    </source>
</evidence>
<sequence length="205" mass="22491">MFVRCTLVFAIATAGVLASGCATTEQTTKKTPEQLRAEEEARRKAEAEAKAKAEAEAKAKAEAEAKAKAETEARAMAEAEARAKAEAEAETRRLAPTYFDYDKYNVRDDQKSALEKNAEKLKARPDLQATIEGHCDERGTIEYNMALGQKRADSARSFLAKAGVDAKRLTTVSYGKERPADSGHDESAWAKNRRVEFKTTESKAP</sequence>
<dbReference type="InterPro" id="IPR006665">
    <property type="entry name" value="OmpA-like"/>
</dbReference>
<evidence type="ECO:0000313" key="12">
    <source>
        <dbReference type="EMBL" id="OGG52280.1"/>
    </source>
</evidence>
<evidence type="ECO:0000256" key="5">
    <source>
        <dbReference type="ARBA" id="ARBA00023237"/>
    </source>
</evidence>
<dbReference type="InterPro" id="IPR050330">
    <property type="entry name" value="Bact_OuterMem_StrucFunc"/>
</dbReference>
<feature type="signal peptide" evidence="10">
    <location>
        <begin position="1"/>
        <end position="18"/>
    </location>
</feature>
<dbReference type="PANTHER" id="PTHR30329:SF21">
    <property type="entry name" value="LIPOPROTEIN YIAD-RELATED"/>
    <property type="match status" value="1"/>
</dbReference>
<dbReference type="CDD" id="cd07185">
    <property type="entry name" value="OmpA_C-like"/>
    <property type="match status" value="1"/>
</dbReference>
<evidence type="ECO:0000259" key="11">
    <source>
        <dbReference type="PROSITE" id="PS51123"/>
    </source>
</evidence>
<accession>A0A1F6CT82</accession>
<gene>
    <name evidence="8" type="primary">pal</name>
    <name evidence="12" type="ORF">A3F84_16200</name>
</gene>
<dbReference type="InterPro" id="IPR014169">
    <property type="entry name" value="Pal_lipo_C"/>
</dbReference>
<keyword evidence="5 8" id="KW-0998">Cell outer membrane</keyword>
<feature type="compositionally biased region" description="Basic and acidic residues" evidence="9">
    <location>
        <begin position="27"/>
        <end position="89"/>
    </location>
</feature>
<evidence type="ECO:0000256" key="3">
    <source>
        <dbReference type="ARBA" id="ARBA00023136"/>
    </source>
</evidence>
<comment type="caution">
    <text evidence="12">The sequence shown here is derived from an EMBL/GenBank/DDBJ whole genome shotgun (WGS) entry which is preliminary data.</text>
</comment>
<dbReference type="AlphaFoldDB" id="A0A1F6CT82"/>
<evidence type="ECO:0000256" key="9">
    <source>
        <dbReference type="SAM" id="MobiDB-lite"/>
    </source>
</evidence>
<keyword evidence="4 8" id="KW-0564">Palmitate</keyword>
<evidence type="ECO:0000256" key="4">
    <source>
        <dbReference type="ARBA" id="ARBA00023139"/>
    </source>
</evidence>
<reference evidence="12 13" key="1">
    <citation type="journal article" date="2016" name="Nat. Commun.">
        <title>Thousands of microbial genomes shed light on interconnected biogeochemical processes in an aquifer system.</title>
        <authorList>
            <person name="Anantharaman K."/>
            <person name="Brown C.T."/>
            <person name="Hug L.A."/>
            <person name="Sharon I."/>
            <person name="Castelle C.J."/>
            <person name="Probst A.J."/>
            <person name="Thomas B.C."/>
            <person name="Singh A."/>
            <person name="Wilkins M.J."/>
            <person name="Karaoz U."/>
            <person name="Brodie E.L."/>
            <person name="Williams K.H."/>
            <person name="Hubbard S.S."/>
            <person name="Banfield J.F."/>
        </authorList>
    </citation>
    <scope>NUCLEOTIDE SEQUENCE [LARGE SCALE GENOMIC DNA]</scope>
    <source>
        <strain evidence="13">RIFCSPLOWO2_12_FULL_64_10</strain>
    </source>
</reference>
<keyword evidence="3 8" id="KW-0472">Membrane</keyword>
<evidence type="ECO:0000256" key="2">
    <source>
        <dbReference type="ARBA" id="ARBA00022729"/>
    </source>
</evidence>
<proteinExistence type="inferred from homology"/>
<protein>
    <recommendedName>
        <fullName evidence="8">Peptidoglycan-associated lipoprotein</fullName>
        <shortName evidence="8">PAL</shortName>
    </recommendedName>
</protein>
<dbReference type="Proteomes" id="UP000178606">
    <property type="component" value="Unassembled WGS sequence"/>
</dbReference>
<dbReference type="GO" id="GO:0009279">
    <property type="term" value="C:cell outer membrane"/>
    <property type="evidence" value="ECO:0007669"/>
    <property type="project" value="UniProtKB-SubCell"/>
</dbReference>
<feature type="domain" description="OmpA-like" evidence="11">
    <location>
        <begin position="86"/>
        <end position="203"/>
    </location>
</feature>
<dbReference type="InterPro" id="IPR006664">
    <property type="entry name" value="OMP_bac"/>
</dbReference>
<feature type="region of interest" description="Disordered" evidence="9">
    <location>
        <begin position="175"/>
        <end position="205"/>
    </location>
</feature>
<keyword evidence="6 8" id="KW-0449">Lipoprotein</keyword>
<organism evidence="12 13">
    <name type="scientific">Handelsmanbacteria sp. (strain RIFCSPLOWO2_12_FULL_64_10)</name>
    <dbReference type="NCBI Taxonomy" id="1817868"/>
    <lineage>
        <taxon>Bacteria</taxon>
        <taxon>Candidatus Handelsmaniibacteriota</taxon>
    </lineage>
</organism>